<dbReference type="SUPFAM" id="SSF50685">
    <property type="entry name" value="Barwin-like endoglucanases"/>
    <property type="match status" value="1"/>
</dbReference>
<dbReference type="CDD" id="cd22268">
    <property type="entry name" value="DPBB_RlpA-like"/>
    <property type="match status" value="1"/>
</dbReference>
<feature type="signal peptide" evidence="3">
    <location>
        <begin position="1"/>
        <end position="23"/>
    </location>
</feature>
<dbReference type="OrthoDB" id="9779128at2"/>
<dbReference type="InterPro" id="IPR009009">
    <property type="entry name" value="RlpA-like_DPBB"/>
</dbReference>
<feature type="region of interest" description="Disordered" evidence="5">
    <location>
        <begin position="50"/>
        <end position="83"/>
    </location>
</feature>
<evidence type="ECO:0000256" key="4">
    <source>
        <dbReference type="RuleBase" id="RU003495"/>
    </source>
</evidence>
<dbReference type="EMBL" id="FUGD01000087">
    <property type="protein sequence ID" value="SJM37482.1"/>
    <property type="molecule type" value="Genomic_DNA"/>
</dbReference>
<evidence type="ECO:0000313" key="7">
    <source>
        <dbReference type="EMBL" id="SJM37482.1"/>
    </source>
</evidence>
<dbReference type="RefSeq" id="WP_077448877.1">
    <property type="nucleotide sequence ID" value="NZ_FUGD01000087.1"/>
</dbReference>
<protein>
    <recommendedName>
        <fullName evidence="3">Endolytic peptidoglycan transglycosylase RlpA</fullName>
        <ecNumber evidence="3">4.2.2.-</ecNumber>
    </recommendedName>
</protein>
<evidence type="ECO:0000256" key="1">
    <source>
        <dbReference type="ARBA" id="ARBA00023239"/>
    </source>
</evidence>
<dbReference type="GO" id="GO:0008932">
    <property type="term" value="F:lytic endotransglycosylase activity"/>
    <property type="evidence" value="ECO:0007669"/>
    <property type="project" value="UniProtKB-UniRule"/>
</dbReference>
<sequence precursor="true">MKKFSSALCALACMVGASNLAQATESKQTISVKSPSDIDSVLNELARKQNQPTSLLQTSFEPSTLSTNSSLISNRGSSKANQGDEDVLSHLTLVASNAVNKFKQSGRASWYGGKFHGRKTASGERFDMNSLTAAHPSLPFNTYLKVTNKGNGKSVVVKVNDRGPFHGNRVLDLSYAAAKQIGLVSRGIANVTIERVGSP</sequence>
<dbReference type="GO" id="GO:0000270">
    <property type="term" value="P:peptidoglycan metabolic process"/>
    <property type="evidence" value="ECO:0007669"/>
    <property type="project" value="UniProtKB-UniRule"/>
</dbReference>
<dbReference type="Gene3D" id="2.40.40.10">
    <property type="entry name" value="RlpA-like domain"/>
    <property type="match status" value="1"/>
</dbReference>
<comment type="function">
    <text evidence="3">Lytic transglycosylase with a strong preference for naked glycan strands that lack stem peptides.</text>
</comment>
<organism evidence="7 8">
    <name type="scientific">Psychrobacter pasteurii</name>
    <dbReference type="NCBI Taxonomy" id="1945520"/>
    <lineage>
        <taxon>Bacteria</taxon>
        <taxon>Pseudomonadati</taxon>
        <taxon>Pseudomonadota</taxon>
        <taxon>Gammaproteobacteria</taxon>
        <taxon>Moraxellales</taxon>
        <taxon>Moraxellaceae</taxon>
        <taxon>Psychrobacter</taxon>
    </lineage>
</organism>
<proteinExistence type="inferred from homology"/>
<feature type="chain" id="PRO_5013412041" description="Endolytic peptidoglycan transglycosylase RlpA" evidence="3">
    <location>
        <begin position="24"/>
        <end position="199"/>
    </location>
</feature>
<comment type="similarity">
    <text evidence="3 4">Belongs to the RlpA family.</text>
</comment>
<dbReference type="InterPro" id="IPR036908">
    <property type="entry name" value="RlpA-like_sf"/>
</dbReference>
<dbReference type="Proteomes" id="UP000188169">
    <property type="component" value="Unassembled WGS sequence"/>
</dbReference>
<dbReference type="HAMAP" id="MF_02071">
    <property type="entry name" value="RlpA"/>
    <property type="match status" value="1"/>
</dbReference>
<feature type="compositionally biased region" description="Polar residues" evidence="5">
    <location>
        <begin position="50"/>
        <end position="62"/>
    </location>
</feature>
<dbReference type="AlphaFoldDB" id="A0A1R4EG83"/>
<reference evidence="8" key="1">
    <citation type="submission" date="2017-02" db="EMBL/GenBank/DDBJ databases">
        <authorList>
            <person name="Mornico D."/>
        </authorList>
    </citation>
    <scope>NUCLEOTIDE SEQUENCE [LARGE SCALE GENOMIC DNA]</scope>
</reference>
<evidence type="ECO:0000313" key="8">
    <source>
        <dbReference type="Proteomes" id="UP000188169"/>
    </source>
</evidence>
<keyword evidence="1 3" id="KW-0456">Lyase</keyword>
<feature type="compositionally biased region" description="Low complexity" evidence="5">
    <location>
        <begin position="63"/>
        <end position="74"/>
    </location>
</feature>
<dbReference type="EC" id="4.2.2.-" evidence="3"/>
<keyword evidence="8" id="KW-1185">Reference proteome</keyword>
<name>A0A1R4EG83_9GAMM</name>
<evidence type="ECO:0000256" key="2">
    <source>
        <dbReference type="ARBA" id="ARBA00023316"/>
    </source>
</evidence>
<dbReference type="Pfam" id="PF03330">
    <property type="entry name" value="DPBB_1"/>
    <property type="match status" value="1"/>
</dbReference>
<keyword evidence="2 3" id="KW-0961">Cell wall biogenesis/degradation</keyword>
<keyword evidence="3" id="KW-0732">Signal</keyword>
<dbReference type="PANTHER" id="PTHR34183">
    <property type="entry name" value="ENDOLYTIC PEPTIDOGLYCAN TRANSGLYCOSYLASE RLPA"/>
    <property type="match status" value="1"/>
</dbReference>
<evidence type="ECO:0000256" key="3">
    <source>
        <dbReference type="HAMAP-Rule" id="MF_02071"/>
    </source>
</evidence>
<dbReference type="PANTHER" id="PTHR34183:SF1">
    <property type="entry name" value="ENDOLYTIC PEPTIDOGLYCAN TRANSGLYCOSYLASE RLPA"/>
    <property type="match status" value="1"/>
</dbReference>
<dbReference type="NCBIfam" id="TIGR00413">
    <property type="entry name" value="rlpA"/>
    <property type="match status" value="1"/>
</dbReference>
<gene>
    <name evidence="3" type="primary">rlpA</name>
    <name evidence="7" type="ORF">A1019T_01454</name>
</gene>
<dbReference type="GO" id="GO:0071555">
    <property type="term" value="P:cell wall organization"/>
    <property type="evidence" value="ECO:0007669"/>
    <property type="project" value="UniProtKB-KW"/>
</dbReference>
<evidence type="ECO:0000259" key="6">
    <source>
        <dbReference type="Pfam" id="PF03330"/>
    </source>
</evidence>
<feature type="domain" description="RlpA-like protein double-psi beta-barrel" evidence="6">
    <location>
        <begin position="104"/>
        <end position="193"/>
    </location>
</feature>
<dbReference type="InterPro" id="IPR012997">
    <property type="entry name" value="RplA"/>
</dbReference>
<evidence type="ECO:0000256" key="5">
    <source>
        <dbReference type="SAM" id="MobiDB-lite"/>
    </source>
</evidence>
<accession>A0A1R4EG83</accession>
<dbReference type="InterPro" id="IPR034718">
    <property type="entry name" value="RlpA"/>
</dbReference>
<dbReference type="STRING" id="1945520.A1019T_01454"/>